<reference evidence="7" key="1">
    <citation type="submission" date="2020-05" db="EMBL/GenBank/DDBJ databases">
        <title>Phylogenomic resolution of chytrid fungi.</title>
        <authorList>
            <person name="Stajich J.E."/>
            <person name="Amses K."/>
            <person name="Simmons R."/>
            <person name="Seto K."/>
            <person name="Myers J."/>
            <person name="Bonds A."/>
            <person name="Quandt C.A."/>
            <person name="Barry K."/>
            <person name="Liu P."/>
            <person name="Grigoriev I."/>
            <person name="Longcore J.E."/>
            <person name="James T.Y."/>
        </authorList>
    </citation>
    <scope>NUCLEOTIDE SEQUENCE</scope>
    <source>
        <strain evidence="7">JEL0379</strain>
    </source>
</reference>
<feature type="compositionally biased region" description="Low complexity" evidence="5">
    <location>
        <begin position="78"/>
        <end position="92"/>
    </location>
</feature>
<comment type="subcellular location">
    <subcellularLocation>
        <location evidence="1">Nucleus</location>
    </subcellularLocation>
</comment>
<gene>
    <name evidence="7" type="ORF">HDU87_008708</name>
</gene>
<evidence type="ECO:0000256" key="5">
    <source>
        <dbReference type="SAM" id="MobiDB-lite"/>
    </source>
</evidence>
<dbReference type="GO" id="GO:0005634">
    <property type="term" value="C:nucleus"/>
    <property type="evidence" value="ECO:0007669"/>
    <property type="project" value="UniProtKB-SubCell"/>
</dbReference>
<protein>
    <recommendedName>
        <fullName evidence="6">Velvet domain-containing protein</fullName>
    </recommendedName>
</protein>
<evidence type="ECO:0000256" key="2">
    <source>
        <dbReference type="ARBA" id="ARBA00023015"/>
    </source>
</evidence>
<feature type="domain" description="Velvet" evidence="6">
    <location>
        <begin position="1"/>
        <end position="202"/>
    </location>
</feature>
<accession>A0AAD5TCQ4</accession>
<comment type="caution">
    <text evidence="7">The sequence shown here is derived from an EMBL/GenBank/DDBJ whole genome shotgun (WGS) entry which is preliminary data.</text>
</comment>
<feature type="region of interest" description="Disordered" evidence="5">
    <location>
        <begin position="78"/>
        <end position="98"/>
    </location>
</feature>
<keyword evidence="2" id="KW-0805">Transcription regulation</keyword>
<evidence type="ECO:0000313" key="8">
    <source>
        <dbReference type="Proteomes" id="UP001212152"/>
    </source>
</evidence>
<dbReference type="Proteomes" id="UP001212152">
    <property type="component" value="Unassembled WGS sequence"/>
</dbReference>
<keyword evidence="3" id="KW-0804">Transcription</keyword>
<evidence type="ECO:0000256" key="4">
    <source>
        <dbReference type="ARBA" id="ARBA00023242"/>
    </source>
</evidence>
<dbReference type="EMBL" id="JADGJQ010000093">
    <property type="protein sequence ID" value="KAJ3170823.1"/>
    <property type="molecule type" value="Genomic_DNA"/>
</dbReference>
<dbReference type="PROSITE" id="PS51821">
    <property type="entry name" value="VELVET"/>
    <property type="match status" value="1"/>
</dbReference>
<dbReference type="Pfam" id="PF11754">
    <property type="entry name" value="Velvet"/>
    <property type="match status" value="1"/>
</dbReference>
<evidence type="ECO:0000313" key="7">
    <source>
        <dbReference type="EMBL" id="KAJ3170823.1"/>
    </source>
</evidence>
<dbReference type="InterPro" id="IPR038491">
    <property type="entry name" value="Velvet_dom_sf"/>
</dbReference>
<evidence type="ECO:0000256" key="1">
    <source>
        <dbReference type="ARBA" id="ARBA00004123"/>
    </source>
</evidence>
<dbReference type="PANTHER" id="PTHR33572:SF3">
    <property type="entry name" value="VELVET COMPLEX SUBUNIT B"/>
    <property type="match status" value="1"/>
</dbReference>
<proteinExistence type="predicted"/>
<name>A0AAD5TCQ4_9FUNG</name>
<dbReference type="InterPro" id="IPR037525">
    <property type="entry name" value="Velvet_dom"/>
</dbReference>
<dbReference type="Gene3D" id="2.60.40.3960">
    <property type="entry name" value="Velvet domain"/>
    <property type="match status" value="1"/>
</dbReference>
<dbReference type="AlphaFoldDB" id="A0AAD5TCQ4"/>
<keyword evidence="4" id="KW-0539">Nucleus</keyword>
<evidence type="ECO:0000259" key="6">
    <source>
        <dbReference type="PROSITE" id="PS51821"/>
    </source>
</evidence>
<dbReference type="PANTHER" id="PTHR33572">
    <property type="entry name" value="SPORE DEVELOPMENT REGULATOR VOSA"/>
    <property type="match status" value="1"/>
</dbReference>
<organism evidence="7 8">
    <name type="scientific">Geranomyces variabilis</name>
    <dbReference type="NCBI Taxonomy" id="109894"/>
    <lineage>
        <taxon>Eukaryota</taxon>
        <taxon>Fungi</taxon>
        <taxon>Fungi incertae sedis</taxon>
        <taxon>Chytridiomycota</taxon>
        <taxon>Chytridiomycota incertae sedis</taxon>
        <taxon>Chytridiomycetes</taxon>
        <taxon>Spizellomycetales</taxon>
        <taxon>Powellomycetaceae</taxon>
        <taxon>Geranomyces</taxon>
    </lineage>
</organism>
<dbReference type="InterPro" id="IPR021740">
    <property type="entry name" value="Velvet"/>
</dbReference>
<keyword evidence="8" id="KW-1185">Reference proteome</keyword>
<sequence length="221" mass="23552">MRVEVDAHMFLPILSPGGPNSDDDAATLVVHASLWSADGTEDRNVVVSPYYYVSRQENAAGSGGGSGLIAKAASITDGADADTDSASPTPSDSSKESRDMIQTLVGSVVSQCMPLQDMDGRGGLFAIFHDLSIRTPGQYRIRFSLLKLIIAPPQEPPISTPILASALSEPVAVFQPKRFPGLLATTPLSEHFASQGLPIHVRKFIKPKRGVKSRETHDGTD</sequence>
<evidence type="ECO:0000256" key="3">
    <source>
        <dbReference type="ARBA" id="ARBA00023163"/>
    </source>
</evidence>